<evidence type="ECO:0000256" key="5">
    <source>
        <dbReference type="ARBA" id="ARBA00038359"/>
    </source>
</evidence>
<dbReference type="GO" id="GO:0016020">
    <property type="term" value="C:membrane"/>
    <property type="evidence" value="ECO:0007669"/>
    <property type="project" value="UniProtKB-SubCell"/>
</dbReference>
<comment type="similarity">
    <text evidence="5">Belongs to the SAT4 family.</text>
</comment>
<sequence length="355" mass="39529">MGSNHSLPANYSAAAYAVLTLNIILTTAAVVGRAVSRKLMTATLSADDTLTYIAYSANLGLLVSGLLLIALGSVNLDDVLVQSDEKRHFMRAAYSSLAILYVCTITFIKLSILFLYRRTFTMFEAWFRWAWWSLMHLIILWTATCVILLALHGVGQMPKTGFSRLGVSITGIVNAFSDILLLLIPTVKIYRMKLQRKQKNALISIFGIGGIAAIISTVRATIFFMNRDNQLNEAYSNYLDIVLAATESSAGLMCACLPLTKPVATRLTRWIQRLRGSNTEHQGWTTVSTSQKSISKETDRTILRIDDYHIQLLPIALSTSTQSGSRLEREAMVIEKPWQSMGPYETTTYCESHRP</sequence>
<feature type="transmembrane region" description="Helical" evidence="6">
    <location>
        <begin position="52"/>
        <end position="72"/>
    </location>
</feature>
<feature type="transmembrane region" description="Helical" evidence="6">
    <location>
        <begin position="92"/>
        <end position="117"/>
    </location>
</feature>
<evidence type="ECO:0000256" key="6">
    <source>
        <dbReference type="SAM" id="Phobius"/>
    </source>
</evidence>
<feature type="transmembrane region" description="Helical" evidence="6">
    <location>
        <begin position="13"/>
        <end position="31"/>
    </location>
</feature>
<dbReference type="Proteomes" id="UP000800039">
    <property type="component" value="Unassembled WGS sequence"/>
</dbReference>
<evidence type="ECO:0000313" key="8">
    <source>
        <dbReference type="EMBL" id="KAF1848261.1"/>
    </source>
</evidence>
<organism evidence="8 9">
    <name type="scientific">Cucurbitaria berberidis CBS 394.84</name>
    <dbReference type="NCBI Taxonomy" id="1168544"/>
    <lineage>
        <taxon>Eukaryota</taxon>
        <taxon>Fungi</taxon>
        <taxon>Dikarya</taxon>
        <taxon>Ascomycota</taxon>
        <taxon>Pezizomycotina</taxon>
        <taxon>Dothideomycetes</taxon>
        <taxon>Pleosporomycetidae</taxon>
        <taxon>Pleosporales</taxon>
        <taxon>Pleosporineae</taxon>
        <taxon>Cucurbitariaceae</taxon>
        <taxon>Cucurbitaria</taxon>
    </lineage>
</organism>
<feature type="domain" description="Rhodopsin" evidence="7">
    <location>
        <begin position="33"/>
        <end position="148"/>
    </location>
</feature>
<dbReference type="Pfam" id="PF20684">
    <property type="entry name" value="Fung_rhodopsin"/>
    <property type="match status" value="2"/>
</dbReference>
<evidence type="ECO:0000256" key="1">
    <source>
        <dbReference type="ARBA" id="ARBA00004141"/>
    </source>
</evidence>
<accession>A0A9P4GNG5</accession>
<keyword evidence="2 6" id="KW-0812">Transmembrane</keyword>
<evidence type="ECO:0000313" key="9">
    <source>
        <dbReference type="Proteomes" id="UP000800039"/>
    </source>
</evidence>
<keyword evidence="3 6" id="KW-1133">Transmembrane helix</keyword>
<comment type="caution">
    <text evidence="8">The sequence shown here is derived from an EMBL/GenBank/DDBJ whole genome shotgun (WGS) entry which is preliminary data.</text>
</comment>
<feature type="transmembrane region" description="Helical" evidence="6">
    <location>
        <begin position="171"/>
        <end position="190"/>
    </location>
</feature>
<reference evidence="8" key="1">
    <citation type="submission" date="2020-01" db="EMBL/GenBank/DDBJ databases">
        <authorList>
            <consortium name="DOE Joint Genome Institute"/>
            <person name="Haridas S."/>
            <person name="Albert R."/>
            <person name="Binder M."/>
            <person name="Bloem J."/>
            <person name="Labutti K."/>
            <person name="Salamov A."/>
            <person name="Andreopoulos B."/>
            <person name="Baker S.E."/>
            <person name="Barry K."/>
            <person name="Bills G."/>
            <person name="Bluhm B.H."/>
            <person name="Cannon C."/>
            <person name="Castanera R."/>
            <person name="Culley D.E."/>
            <person name="Daum C."/>
            <person name="Ezra D."/>
            <person name="Gonzalez J.B."/>
            <person name="Henrissat B."/>
            <person name="Kuo A."/>
            <person name="Liang C."/>
            <person name="Lipzen A."/>
            <person name="Lutzoni F."/>
            <person name="Magnuson J."/>
            <person name="Mondo S."/>
            <person name="Nolan M."/>
            <person name="Ohm R."/>
            <person name="Pangilinan J."/>
            <person name="Park H.-J."/>
            <person name="Ramirez L."/>
            <person name="Alfaro M."/>
            <person name="Sun H."/>
            <person name="Tritt A."/>
            <person name="Yoshinaga Y."/>
            <person name="Zwiers L.-H."/>
            <person name="Turgeon B.G."/>
            <person name="Goodwin S.B."/>
            <person name="Spatafora J.W."/>
            <person name="Crous P.W."/>
            <person name="Grigoriev I.V."/>
        </authorList>
    </citation>
    <scope>NUCLEOTIDE SEQUENCE</scope>
    <source>
        <strain evidence="8">CBS 394.84</strain>
    </source>
</reference>
<dbReference type="GeneID" id="63854955"/>
<evidence type="ECO:0000259" key="7">
    <source>
        <dbReference type="Pfam" id="PF20684"/>
    </source>
</evidence>
<dbReference type="AlphaFoldDB" id="A0A9P4GNG5"/>
<name>A0A9P4GNG5_9PLEO</name>
<keyword evidence="9" id="KW-1185">Reference proteome</keyword>
<dbReference type="InterPro" id="IPR052337">
    <property type="entry name" value="SAT4-like"/>
</dbReference>
<gene>
    <name evidence="8" type="ORF">K460DRAFT_414844</name>
</gene>
<evidence type="ECO:0000256" key="4">
    <source>
        <dbReference type="ARBA" id="ARBA00023136"/>
    </source>
</evidence>
<dbReference type="PANTHER" id="PTHR33048:SF146">
    <property type="entry name" value="INTEGRAL MEMBRANE PROTEIN"/>
    <property type="match status" value="1"/>
</dbReference>
<evidence type="ECO:0000256" key="2">
    <source>
        <dbReference type="ARBA" id="ARBA00022692"/>
    </source>
</evidence>
<proteinExistence type="inferred from homology"/>
<dbReference type="InterPro" id="IPR049326">
    <property type="entry name" value="Rhodopsin_dom_fungi"/>
</dbReference>
<feature type="transmembrane region" description="Helical" evidence="6">
    <location>
        <begin position="237"/>
        <end position="259"/>
    </location>
</feature>
<keyword evidence="4 6" id="KW-0472">Membrane</keyword>
<dbReference type="RefSeq" id="XP_040790824.1">
    <property type="nucleotide sequence ID" value="XM_040937705.1"/>
</dbReference>
<feature type="transmembrane region" description="Helical" evidence="6">
    <location>
        <begin position="202"/>
        <end position="225"/>
    </location>
</feature>
<feature type="domain" description="Rhodopsin" evidence="7">
    <location>
        <begin position="169"/>
        <end position="265"/>
    </location>
</feature>
<dbReference type="PANTHER" id="PTHR33048">
    <property type="entry name" value="PTH11-LIKE INTEGRAL MEMBRANE PROTEIN (AFU_ORTHOLOGUE AFUA_5G11245)"/>
    <property type="match status" value="1"/>
</dbReference>
<dbReference type="EMBL" id="ML976615">
    <property type="protein sequence ID" value="KAF1848261.1"/>
    <property type="molecule type" value="Genomic_DNA"/>
</dbReference>
<dbReference type="OrthoDB" id="5429740at2759"/>
<comment type="subcellular location">
    <subcellularLocation>
        <location evidence="1">Membrane</location>
        <topology evidence="1">Multi-pass membrane protein</topology>
    </subcellularLocation>
</comment>
<evidence type="ECO:0000256" key="3">
    <source>
        <dbReference type="ARBA" id="ARBA00022989"/>
    </source>
</evidence>
<feature type="transmembrane region" description="Helical" evidence="6">
    <location>
        <begin position="129"/>
        <end position="151"/>
    </location>
</feature>
<protein>
    <recommendedName>
        <fullName evidence="7">Rhodopsin domain-containing protein</fullName>
    </recommendedName>
</protein>